<dbReference type="AlphaFoldDB" id="A0A0G4FEF5"/>
<dbReference type="Proteomes" id="UP000041254">
    <property type="component" value="Unassembled WGS sequence"/>
</dbReference>
<gene>
    <name evidence="1" type="ORF">Vbra_1077</name>
</gene>
<dbReference type="InterPro" id="IPR049511">
    <property type="entry name" value="PGH-like_rpt"/>
</dbReference>
<name>A0A0G4FEF5_VITBC</name>
<dbReference type="VEuPathDB" id="CryptoDB:Vbra_1077"/>
<dbReference type="Pfam" id="PF17660">
    <property type="entry name" value="BTRD1"/>
    <property type="match status" value="3"/>
</dbReference>
<dbReference type="OrthoDB" id="5946976at2759"/>
<organism evidence="1 2">
    <name type="scientific">Vitrella brassicaformis (strain CCMP3155)</name>
    <dbReference type="NCBI Taxonomy" id="1169540"/>
    <lineage>
        <taxon>Eukaryota</taxon>
        <taxon>Sar</taxon>
        <taxon>Alveolata</taxon>
        <taxon>Colpodellida</taxon>
        <taxon>Vitrellaceae</taxon>
        <taxon>Vitrella</taxon>
    </lineage>
</organism>
<accession>A0A0G4FEF5</accession>
<dbReference type="InParanoid" id="A0A0G4FEF5"/>
<sequence>MPGPTGRRSMLLHLQSIRRPLTHFYRRATSWYQAKFKELSRKRYRPVDVSGYEVDGTGRYAGIFVRERGAPAFVSHHGMTSAEYQQYQYQYDSDGYRLPSGRREGAVDTYQAFYDEYVGQGYKLVQVSGFGVGDTAYYAAIWER</sequence>
<protein>
    <submittedName>
        <fullName evidence="1">Uncharacterized protein</fullName>
    </submittedName>
</protein>
<reference evidence="1 2" key="1">
    <citation type="submission" date="2014-11" db="EMBL/GenBank/DDBJ databases">
        <authorList>
            <person name="Zhu J."/>
            <person name="Qi W."/>
            <person name="Song R."/>
        </authorList>
    </citation>
    <scope>NUCLEOTIDE SEQUENCE [LARGE SCALE GENOMIC DNA]</scope>
</reference>
<keyword evidence="2" id="KW-1185">Reference proteome</keyword>
<evidence type="ECO:0000313" key="2">
    <source>
        <dbReference type="Proteomes" id="UP000041254"/>
    </source>
</evidence>
<proteinExistence type="predicted"/>
<evidence type="ECO:0000313" key="1">
    <source>
        <dbReference type="EMBL" id="CEM11581.1"/>
    </source>
</evidence>
<dbReference type="STRING" id="1169540.A0A0G4FEF5"/>
<dbReference type="EMBL" id="CDMY01000419">
    <property type="protein sequence ID" value="CEM11581.1"/>
    <property type="molecule type" value="Genomic_DNA"/>
</dbReference>